<dbReference type="EMBL" id="OZ037948">
    <property type="protein sequence ID" value="CAL1710135.1"/>
    <property type="molecule type" value="Genomic_DNA"/>
</dbReference>
<feature type="compositionally biased region" description="Polar residues" evidence="1">
    <location>
        <begin position="492"/>
        <end position="521"/>
    </location>
</feature>
<keyword evidence="3" id="KW-1185">Reference proteome</keyword>
<organism evidence="2 3">
    <name type="scientific">Somion occarium</name>
    <dbReference type="NCBI Taxonomy" id="3059160"/>
    <lineage>
        <taxon>Eukaryota</taxon>
        <taxon>Fungi</taxon>
        <taxon>Dikarya</taxon>
        <taxon>Basidiomycota</taxon>
        <taxon>Agaricomycotina</taxon>
        <taxon>Agaricomycetes</taxon>
        <taxon>Polyporales</taxon>
        <taxon>Cerrenaceae</taxon>
        <taxon>Somion</taxon>
    </lineage>
</organism>
<feature type="region of interest" description="Disordered" evidence="1">
    <location>
        <begin position="338"/>
        <end position="388"/>
    </location>
</feature>
<proteinExistence type="predicted"/>
<feature type="compositionally biased region" description="Polar residues" evidence="1">
    <location>
        <begin position="446"/>
        <end position="474"/>
    </location>
</feature>
<protein>
    <submittedName>
        <fullName evidence="2">Uncharacterized protein</fullName>
    </submittedName>
</protein>
<reference evidence="3" key="1">
    <citation type="submission" date="2024-04" db="EMBL/GenBank/DDBJ databases">
        <authorList>
            <person name="Shaw F."/>
            <person name="Minotto A."/>
        </authorList>
    </citation>
    <scope>NUCLEOTIDE SEQUENCE [LARGE SCALE GENOMIC DNA]</scope>
</reference>
<dbReference type="Proteomes" id="UP001497453">
    <property type="component" value="Chromosome 5"/>
</dbReference>
<evidence type="ECO:0000256" key="1">
    <source>
        <dbReference type="SAM" id="MobiDB-lite"/>
    </source>
</evidence>
<accession>A0ABP1DQM2</accession>
<name>A0ABP1DQM2_9APHY</name>
<gene>
    <name evidence="2" type="ORF">GFSPODELE1_LOCUS7670</name>
</gene>
<evidence type="ECO:0000313" key="2">
    <source>
        <dbReference type="EMBL" id="CAL1710135.1"/>
    </source>
</evidence>
<sequence>MLNETTDTSLSPLLDGRTRYVGQQWLRDPNGPLISKPPPCGVRTPNGIIWGHDLKDFMWIQRIPNADIFTIWSRSMVKEFGENYVADEWEHEDERQLPRCRFPWPVLKLPKKIMDLGLHGTRIGIIDEGCDKHRHPDYVPKYRQDVNEYSASISEPSSAQRNPAVDAVRQRLFPMMVDSEKVFVANDEKNPLISSLGFPYTLLWAPEIRESIALVRGSVRNNTPLNVLYDTSGFPMGMAVGQPVLSEYDDVGLILDAVGVVELPHSSKGSTMENTEDADIEGETECSAPLADHPADDLSALCANSTFSRVPTTDSFPDVPIPSAGEAPMEVDALDETAHSGGHEVTTSSDVDVPVEAQPPSEVSTTGTLELPQAEAPQNTESPEDGSATATLAKVDLDSNPNDLTPFSEMIDLFSSRPVDVPRPIDSGDANSDNSQPWLIISDKVSQSATGGIPSTENSNESSVLHMQVDSSEAPSDGDTVLTRNADAAAANPQTTLQQTSAGVSETPPTSNDNVPASASTAEEYPPASRKPPYDSPYSVKDIPKLEEFIPTAFFPDILIVHDPHHVTLDCKNSDAHERGMDDNDVPFERTKRYVRMLPKLPGEARAENPVTKKPEDSPRVAHLYLHKQNTLGAGHHSDVYRAPLTLPPPLSAHSRNGNVVVAAKTSLARRSARELLQNEGLIYSKFPKHLMEDWCGYNIVAPIKHPVPVGPVVPKFYGYYLPEGVSSSGALDNSTASPILLLEECGEPVQPSKFTLDDRSECYSLMLRLHLANFVQGSSYVRNIVVQPGPLTAPPEKRSKKTPSFRIIDFGRGDTWATFVGTNPDQERKERKVREWWTYINDEDKKAQDELRVEEFVF</sequence>
<feature type="region of interest" description="Disordered" evidence="1">
    <location>
        <begin position="446"/>
        <end position="536"/>
    </location>
</feature>
<evidence type="ECO:0000313" key="3">
    <source>
        <dbReference type="Proteomes" id="UP001497453"/>
    </source>
</evidence>